<protein>
    <submittedName>
        <fullName evidence="2">HD domain-containing protein</fullName>
    </submittedName>
</protein>
<gene>
    <name evidence="2" type="ORF">WAK64_09435</name>
</gene>
<evidence type="ECO:0000259" key="1">
    <source>
        <dbReference type="SMART" id="SM00471"/>
    </source>
</evidence>
<dbReference type="InterPro" id="IPR003607">
    <property type="entry name" value="HD/PDEase_dom"/>
</dbReference>
<accession>A0ABU8HDQ8</accession>
<reference evidence="2 3" key="1">
    <citation type="journal article" date="2018" name="J. Microbiol.">
        <title>Bacillus spongiae sp. nov., isolated from sponge of Jeju Island.</title>
        <authorList>
            <person name="Lee G.E."/>
            <person name="Im W.T."/>
            <person name="Park J.S."/>
        </authorList>
    </citation>
    <scope>NUCLEOTIDE SEQUENCE [LARGE SCALE GENOMIC DNA]</scope>
    <source>
        <strain evidence="2 3">135PIL107-10</strain>
    </source>
</reference>
<name>A0ABU8HDQ8_9BACI</name>
<dbReference type="Proteomes" id="UP001312865">
    <property type="component" value="Unassembled WGS sequence"/>
</dbReference>
<evidence type="ECO:0000313" key="2">
    <source>
        <dbReference type="EMBL" id="MEI5907279.1"/>
    </source>
</evidence>
<dbReference type="PANTHER" id="PTHR33594">
    <property type="entry name" value="SUPERFAMILY HYDROLASE, PUTATIVE (AFU_ORTHOLOGUE AFUA_1G03035)-RELATED"/>
    <property type="match status" value="1"/>
</dbReference>
<dbReference type="CDD" id="cd00077">
    <property type="entry name" value="HDc"/>
    <property type="match status" value="1"/>
</dbReference>
<sequence>MSKEDVEQFVRELLKNDFSGHDWYHIDRVRTLALKIVNEEQIGNPDIVEYAALLHDVADKKLVNEATGAKWLEQALTKVPLLDEDKKHIKEIVMNISYNGGNEKKLHSIEGEIVRDADRLDAIGAIGIARVFAYGGSKGQAIFDPKVKVREEMSEEEYRNDKTSSVHHFYEKLFKLKDLMTTKTGKRIAEERTLFMQQYIHRFYEEWKGTK</sequence>
<organism evidence="2 3">
    <name type="scientific">Bacillus spongiae</name>
    <dbReference type="NCBI Taxonomy" id="2683610"/>
    <lineage>
        <taxon>Bacteria</taxon>
        <taxon>Bacillati</taxon>
        <taxon>Bacillota</taxon>
        <taxon>Bacilli</taxon>
        <taxon>Bacillales</taxon>
        <taxon>Bacillaceae</taxon>
        <taxon>Bacillus</taxon>
    </lineage>
</organism>
<comment type="caution">
    <text evidence="2">The sequence shown here is derived from an EMBL/GenBank/DDBJ whole genome shotgun (WGS) entry which is preliminary data.</text>
</comment>
<dbReference type="EMBL" id="JBBAXC010000006">
    <property type="protein sequence ID" value="MEI5907279.1"/>
    <property type="molecule type" value="Genomic_DNA"/>
</dbReference>
<dbReference type="Gene3D" id="1.20.58.1910">
    <property type="match status" value="1"/>
</dbReference>
<proteinExistence type="predicted"/>
<keyword evidence="3" id="KW-1185">Reference proteome</keyword>
<dbReference type="PANTHER" id="PTHR33594:SF1">
    <property type="entry name" value="HD_PDEASE DOMAIN-CONTAINING PROTEIN"/>
    <property type="match status" value="1"/>
</dbReference>
<feature type="domain" description="HD/PDEase" evidence="1">
    <location>
        <begin position="18"/>
        <end position="132"/>
    </location>
</feature>
<dbReference type="SUPFAM" id="SSF109604">
    <property type="entry name" value="HD-domain/PDEase-like"/>
    <property type="match status" value="1"/>
</dbReference>
<evidence type="ECO:0000313" key="3">
    <source>
        <dbReference type="Proteomes" id="UP001312865"/>
    </source>
</evidence>
<dbReference type="RefSeq" id="WP_336586712.1">
    <property type="nucleotide sequence ID" value="NZ_JBBAXC010000006.1"/>
</dbReference>
<dbReference type="Gene3D" id="1.10.472.50">
    <property type="entry name" value="HD-domain/PDEase-like"/>
    <property type="match status" value="1"/>
</dbReference>
<dbReference type="SMART" id="SM00471">
    <property type="entry name" value="HDc"/>
    <property type="match status" value="1"/>
</dbReference>